<dbReference type="EMBL" id="KF900561">
    <property type="protein sequence ID" value="AIE99354.1"/>
    <property type="molecule type" value="Genomic_DNA"/>
</dbReference>
<gene>
    <name evidence="3" type="primary">ARSC2</name>
    <name evidence="3" type="synonym">arsC</name>
</gene>
<organism evidence="3">
    <name type="scientific">uncultured marine group II/III euryarchaeote KM3_109_G01</name>
    <dbReference type="NCBI Taxonomy" id="1457850"/>
    <lineage>
        <taxon>Archaea</taxon>
        <taxon>Methanobacteriati</taxon>
        <taxon>Methanobacteriota</taxon>
        <taxon>environmental samples</taxon>
    </lineage>
</organism>
<dbReference type="AlphaFoldDB" id="A0A075G7G9"/>
<dbReference type="PANTHER" id="PTHR43428:SF1">
    <property type="entry name" value="ARSENATE REDUCTASE"/>
    <property type="match status" value="1"/>
</dbReference>
<proteinExistence type="predicted"/>
<dbReference type="GO" id="GO:0008794">
    <property type="term" value="F:arsenate reductase (glutaredoxin) activity"/>
    <property type="evidence" value="ECO:0007669"/>
    <property type="project" value="UniProtKB-EC"/>
</dbReference>
<dbReference type="Gene3D" id="3.40.50.2300">
    <property type="match status" value="1"/>
</dbReference>
<dbReference type="GO" id="GO:0046685">
    <property type="term" value="P:response to arsenic-containing substance"/>
    <property type="evidence" value="ECO:0007669"/>
    <property type="project" value="UniProtKB-KW"/>
</dbReference>
<protein>
    <submittedName>
        <fullName evidence="3">Protein tyrosine phosphatase (ARSC2, arsC)</fullName>
        <ecNumber evidence="3">1.20.4.1</ecNumber>
    </submittedName>
</protein>
<dbReference type="SMART" id="SM00226">
    <property type="entry name" value="LMWPc"/>
    <property type="match status" value="1"/>
</dbReference>
<evidence type="ECO:0000256" key="1">
    <source>
        <dbReference type="ARBA" id="ARBA00022849"/>
    </source>
</evidence>
<dbReference type="CDD" id="cd16345">
    <property type="entry name" value="LMWP_ArsC"/>
    <property type="match status" value="1"/>
</dbReference>
<dbReference type="EC" id="1.20.4.1" evidence="3"/>
<keyword evidence="3" id="KW-0560">Oxidoreductase</keyword>
<dbReference type="PANTHER" id="PTHR43428">
    <property type="entry name" value="ARSENATE REDUCTASE"/>
    <property type="match status" value="1"/>
</dbReference>
<reference evidence="3" key="1">
    <citation type="journal article" date="2014" name="Genome Biol. Evol.">
        <title>Pangenome evidence for extensive interdomain horizontal transfer affecting lineage core and shell genes in uncultured planktonic thaumarchaeota and euryarchaeota.</title>
        <authorList>
            <person name="Deschamps P."/>
            <person name="Zivanovic Y."/>
            <person name="Moreira D."/>
            <person name="Rodriguez-Valera F."/>
            <person name="Lopez-Garcia P."/>
        </authorList>
    </citation>
    <scope>NUCLEOTIDE SEQUENCE</scope>
</reference>
<dbReference type="InterPro" id="IPR023485">
    <property type="entry name" value="Ptyr_pPase"/>
</dbReference>
<evidence type="ECO:0000259" key="2">
    <source>
        <dbReference type="SMART" id="SM00226"/>
    </source>
</evidence>
<keyword evidence="1" id="KW-0059">Arsenical resistance</keyword>
<accession>A0A075G7G9</accession>
<name>A0A075G7G9_9EURY</name>
<evidence type="ECO:0000313" key="3">
    <source>
        <dbReference type="EMBL" id="AIE99354.1"/>
    </source>
</evidence>
<feature type="domain" description="Phosphotyrosine protein phosphatase I" evidence="2">
    <location>
        <begin position="1"/>
        <end position="122"/>
    </location>
</feature>
<sequence>MRILFVCVGNSCRSQMAEGWARHLGLEAASAGTRPETEVAALAITVMGEVGIDISSQSPSHANEQQADQFDQVISMGCGVECPVHLPLVADWKLSDPYGGDIEEYRNCRDAIATRVRGLVKQ</sequence>
<dbReference type="InterPro" id="IPR036196">
    <property type="entry name" value="Ptyr_pPase_sf"/>
</dbReference>
<dbReference type="Pfam" id="PF01451">
    <property type="entry name" value="LMWPc"/>
    <property type="match status" value="1"/>
</dbReference>
<dbReference type="SUPFAM" id="SSF52788">
    <property type="entry name" value="Phosphotyrosine protein phosphatases I"/>
    <property type="match status" value="1"/>
</dbReference>